<dbReference type="EMBL" id="DXFZ01000072">
    <property type="protein sequence ID" value="HIW95993.1"/>
    <property type="molecule type" value="Genomic_DNA"/>
</dbReference>
<sequence length="415" mass="44862">MPVKSKYPDIELVDCGLYEYLFASLKEEDEERTAIIDVADGSETNYAQLRNYIESTAGWLHHKGIRKGDVVALHLPNSLAFVIAVHAIWRLGAVVTPVNLLSTPASIANQMADSGATMYLTAAALGEVGAEGAREGGIAEDRIVALDTASGLQQILAERRKAPAVEVRGSDLAALPYSSGTTGLPKGVCLNHHQLVNNIVQAQAFGITRREDVVYGVLPFFHIYGMTALMNLVVAQRAVLVAVPRFDLQSFLEHHQKYSVTFTMIAPPIAVALAKHPMVDNYDLSSMRAIFSGAATMDTELALAVEKRLGIHVQQGFGMTETSPFAHGNLDKDVERGSIGRPAPSTEHMIVDVESGEEIPTPDDGKSEVGELWVRGPQIMEGYLNRPEETAHALPGDGWLRTGDLACHDADGNVF</sequence>
<name>A0A9D1RZ74_9CORY</name>
<feature type="non-terminal residue" evidence="5">
    <location>
        <position position="415"/>
    </location>
</feature>
<evidence type="ECO:0000313" key="5">
    <source>
        <dbReference type="EMBL" id="HIW95993.1"/>
    </source>
</evidence>
<dbReference type="SUPFAM" id="SSF56801">
    <property type="entry name" value="Acetyl-CoA synthetase-like"/>
    <property type="match status" value="1"/>
</dbReference>
<feature type="compositionally biased region" description="Basic and acidic residues" evidence="3">
    <location>
        <begin position="329"/>
        <end position="338"/>
    </location>
</feature>
<evidence type="ECO:0000313" key="6">
    <source>
        <dbReference type="Proteomes" id="UP000824189"/>
    </source>
</evidence>
<proteinExistence type="inferred from homology"/>
<keyword evidence="2" id="KW-0436">Ligase</keyword>
<dbReference type="PANTHER" id="PTHR24096:SF149">
    <property type="entry name" value="AMP-BINDING DOMAIN-CONTAINING PROTEIN-RELATED"/>
    <property type="match status" value="1"/>
</dbReference>
<dbReference type="Gene3D" id="3.40.50.12780">
    <property type="entry name" value="N-terminal domain of ligase-like"/>
    <property type="match status" value="1"/>
</dbReference>
<reference evidence="5" key="1">
    <citation type="journal article" date="2021" name="PeerJ">
        <title>Extensive microbial diversity within the chicken gut microbiome revealed by metagenomics and culture.</title>
        <authorList>
            <person name="Gilroy R."/>
            <person name="Ravi A."/>
            <person name="Getino M."/>
            <person name="Pursley I."/>
            <person name="Horton D.L."/>
            <person name="Alikhan N.F."/>
            <person name="Baker D."/>
            <person name="Gharbi K."/>
            <person name="Hall N."/>
            <person name="Watson M."/>
            <person name="Adriaenssens E.M."/>
            <person name="Foster-Nyarko E."/>
            <person name="Jarju S."/>
            <person name="Secka A."/>
            <person name="Antonio M."/>
            <person name="Oren A."/>
            <person name="Chaudhuri R.R."/>
            <person name="La Ragione R."/>
            <person name="Hildebrand F."/>
            <person name="Pallen M.J."/>
        </authorList>
    </citation>
    <scope>NUCLEOTIDE SEQUENCE</scope>
    <source>
        <strain evidence="5">4376</strain>
    </source>
</reference>
<organism evidence="5 6">
    <name type="scientific">Candidatus Corynebacterium gallistercoris</name>
    <dbReference type="NCBI Taxonomy" id="2838530"/>
    <lineage>
        <taxon>Bacteria</taxon>
        <taxon>Bacillati</taxon>
        <taxon>Actinomycetota</taxon>
        <taxon>Actinomycetes</taxon>
        <taxon>Mycobacteriales</taxon>
        <taxon>Corynebacteriaceae</taxon>
        <taxon>Corynebacterium</taxon>
    </lineage>
</organism>
<dbReference type="AlphaFoldDB" id="A0A9D1RZ74"/>
<feature type="domain" description="AMP-dependent synthetase/ligase" evidence="4">
    <location>
        <begin position="28"/>
        <end position="384"/>
    </location>
</feature>
<dbReference type="InterPro" id="IPR042099">
    <property type="entry name" value="ANL_N_sf"/>
</dbReference>
<feature type="region of interest" description="Disordered" evidence="3">
    <location>
        <begin position="324"/>
        <end position="344"/>
    </location>
</feature>
<reference evidence="5" key="2">
    <citation type="submission" date="2021-04" db="EMBL/GenBank/DDBJ databases">
        <authorList>
            <person name="Gilroy R."/>
        </authorList>
    </citation>
    <scope>NUCLEOTIDE SEQUENCE</scope>
    <source>
        <strain evidence="5">4376</strain>
    </source>
</reference>
<dbReference type="PANTHER" id="PTHR24096">
    <property type="entry name" value="LONG-CHAIN-FATTY-ACID--COA LIGASE"/>
    <property type="match status" value="1"/>
</dbReference>
<dbReference type="InterPro" id="IPR020845">
    <property type="entry name" value="AMP-binding_CS"/>
</dbReference>
<evidence type="ECO:0000256" key="1">
    <source>
        <dbReference type="ARBA" id="ARBA00006432"/>
    </source>
</evidence>
<dbReference type="PROSITE" id="PS00455">
    <property type="entry name" value="AMP_BINDING"/>
    <property type="match status" value="1"/>
</dbReference>
<evidence type="ECO:0000256" key="3">
    <source>
        <dbReference type="SAM" id="MobiDB-lite"/>
    </source>
</evidence>
<comment type="similarity">
    <text evidence="1">Belongs to the ATP-dependent AMP-binding enzyme family.</text>
</comment>
<dbReference type="InterPro" id="IPR000873">
    <property type="entry name" value="AMP-dep_synth/lig_dom"/>
</dbReference>
<evidence type="ECO:0000256" key="2">
    <source>
        <dbReference type="ARBA" id="ARBA00022598"/>
    </source>
</evidence>
<dbReference type="GO" id="GO:0016405">
    <property type="term" value="F:CoA-ligase activity"/>
    <property type="evidence" value="ECO:0007669"/>
    <property type="project" value="TreeGrafter"/>
</dbReference>
<dbReference type="Proteomes" id="UP000824189">
    <property type="component" value="Unassembled WGS sequence"/>
</dbReference>
<gene>
    <name evidence="5" type="ORF">H9867_05845</name>
</gene>
<evidence type="ECO:0000259" key="4">
    <source>
        <dbReference type="Pfam" id="PF00501"/>
    </source>
</evidence>
<dbReference type="Pfam" id="PF00501">
    <property type="entry name" value="AMP-binding"/>
    <property type="match status" value="1"/>
</dbReference>
<protein>
    <submittedName>
        <fullName evidence="5">AMP-binding protein</fullName>
    </submittedName>
</protein>
<comment type="caution">
    <text evidence="5">The sequence shown here is derived from an EMBL/GenBank/DDBJ whole genome shotgun (WGS) entry which is preliminary data.</text>
</comment>
<accession>A0A9D1RZ74</accession>